<gene>
    <name evidence="1" type="ORF">SDC9_99251</name>
</gene>
<proteinExistence type="predicted"/>
<protein>
    <submittedName>
        <fullName evidence="1">Uncharacterized protein</fullName>
    </submittedName>
</protein>
<accession>A0A645AH04</accession>
<sequence>MVLNGVGHYRVVLECRNGIAGQDVLVHIGGIFENSGREAIFILDGFGEGCAFRSGFDGYVLSFQIFVA</sequence>
<evidence type="ECO:0000313" key="1">
    <source>
        <dbReference type="EMBL" id="MPM52492.1"/>
    </source>
</evidence>
<name>A0A645AH04_9ZZZZ</name>
<reference evidence="1" key="1">
    <citation type="submission" date="2019-08" db="EMBL/GenBank/DDBJ databases">
        <authorList>
            <person name="Kucharzyk K."/>
            <person name="Murdoch R.W."/>
            <person name="Higgins S."/>
            <person name="Loffler F."/>
        </authorList>
    </citation>
    <scope>NUCLEOTIDE SEQUENCE</scope>
</reference>
<dbReference type="AlphaFoldDB" id="A0A645AH04"/>
<dbReference type="EMBL" id="VSSQ01013885">
    <property type="protein sequence ID" value="MPM52492.1"/>
    <property type="molecule type" value="Genomic_DNA"/>
</dbReference>
<organism evidence="1">
    <name type="scientific">bioreactor metagenome</name>
    <dbReference type="NCBI Taxonomy" id="1076179"/>
    <lineage>
        <taxon>unclassified sequences</taxon>
        <taxon>metagenomes</taxon>
        <taxon>ecological metagenomes</taxon>
    </lineage>
</organism>
<comment type="caution">
    <text evidence="1">The sequence shown here is derived from an EMBL/GenBank/DDBJ whole genome shotgun (WGS) entry which is preliminary data.</text>
</comment>